<keyword evidence="2" id="KW-1185">Reference proteome</keyword>
<dbReference type="RefSeq" id="WP_093536620.1">
    <property type="nucleotide sequence ID" value="NZ_CP183885.1"/>
</dbReference>
<sequence length="229" mass="26213">MKEWKGKLGEKEYIVRKLKPDHMDSILRLQHIVLQTMENDNFLSPLTKEEYEYSIAHNLMIGAFVDNKLIAFRALALPPMDDDHLGIDIGLSSEKLGKVVYQEITNVHPDYRGFGMQKKLGVIIMEILDASTYTHVCATVAPFNIPSLKDKLSQGMVIGALKKKYGGMLRYVFYKKIHVNRASGEKLLEIPMDAIEKQQQVIADGWIGTAIFQKENKWYVNYEEKGTYI</sequence>
<dbReference type="AlphaFoldDB" id="A0A1I5Y7T6"/>
<proteinExistence type="predicted"/>
<evidence type="ECO:0000313" key="2">
    <source>
        <dbReference type="Proteomes" id="UP000198734"/>
    </source>
</evidence>
<protein>
    <recommendedName>
        <fullName evidence="3">N-acetyltransferase domain-containing protein</fullName>
    </recommendedName>
</protein>
<accession>A0A1I5Y7T6</accession>
<reference evidence="2" key="1">
    <citation type="submission" date="2016-10" db="EMBL/GenBank/DDBJ databases">
        <authorList>
            <person name="Varghese N."/>
            <person name="Submissions S."/>
        </authorList>
    </citation>
    <scope>NUCLEOTIDE SEQUENCE [LARGE SCALE GENOMIC DNA]</scope>
    <source>
        <strain evidence="2">DSM 11706</strain>
    </source>
</reference>
<dbReference type="OrthoDB" id="8750087at2"/>
<dbReference type="SUPFAM" id="SSF55729">
    <property type="entry name" value="Acyl-CoA N-acyltransferases (Nat)"/>
    <property type="match status" value="1"/>
</dbReference>
<evidence type="ECO:0008006" key="3">
    <source>
        <dbReference type="Google" id="ProtNLM"/>
    </source>
</evidence>
<evidence type="ECO:0000313" key="1">
    <source>
        <dbReference type="EMBL" id="SFQ40258.1"/>
    </source>
</evidence>
<dbReference type="Gene3D" id="3.40.630.30">
    <property type="match status" value="1"/>
</dbReference>
<gene>
    <name evidence="1" type="ORF">SAMN05421670_1965</name>
</gene>
<dbReference type="Proteomes" id="UP000198734">
    <property type="component" value="Unassembled WGS sequence"/>
</dbReference>
<dbReference type="EMBL" id="FOXU01000002">
    <property type="protein sequence ID" value="SFQ40258.1"/>
    <property type="molecule type" value="Genomic_DNA"/>
</dbReference>
<organism evidence="1 2">
    <name type="scientific">Psychrobacillus psychrotolerans</name>
    <dbReference type="NCBI Taxonomy" id="126156"/>
    <lineage>
        <taxon>Bacteria</taxon>
        <taxon>Bacillati</taxon>
        <taxon>Bacillota</taxon>
        <taxon>Bacilli</taxon>
        <taxon>Bacillales</taxon>
        <taxon>Bacillaceae</taxon>
        <taxon>Psychrobacillus</taxon>
    </lineage>
</organism>
<dbReference type="InterPro" id="IPR016181">
    <property type="entry name" value="Acyl_CoA_acyltransferase"/>
</dbReference>
<dbReference type="STRING" id="126156.SAMN05421670_1965"/>
<name>A0A1I5Y7T6_9BACI</name>